<evidence type="ECO:0000256" key="1">
    <source>
        <dbReference type="SAM" id="MobiDB-lite"/>
    </source>
</evidence>
<gene>
    <name evidence="2" type="ORF">PG994_012740</name>
</gene>
<dbReference type="GeneID" id="92097212"/>
<dbReference type="Proteomes" id="UP001480595">
    <property type="component" value="Unassembled WGS sequence"/>
</dbReference>
<organism evidence="2 3">
    <name type="scientific">Apiospora phragmitis</name>
    <dbReference type="NCBI Taxonomy" id="2905665"/>
    <lineage>
        <taxon>Eukaryota</taxon>
        <taxon>Fungi</taxon>
        <taxon>Dikarya</taxon>
        <taxon>Ascomycota</taxon>
        <taxon>Pezizomycotina</taxon>
        <taxon>Sordariomycetes</taxon>
        <taxon>Xylariomycetidae</taxon>
        <taxon>Amphisphaeriales</taxon>
        <taxon>Apiosporaceae</taxon>
        <taxon>Apiospora</taxon>
    </lineage>
</organism>
<dbReference type="RefSeq" id="XP_066710297.1">
    <property type="nucleotide sequence ID" value="XM_066864149.1"/>
</dbReference>
<feature type="region of interest" description="Disordered" evidence="1">
    <location>
        <begin position="1"/>
        <end position="27"/>
    </location>
</feature>
<evidence type="ECO:0000313" key="2">
    <source>
        <dbReference type="EMBL" id="KAK8043902.1"/>
    </source>
</evidence>
<accession>A0ABR1TBC2</accession>
<sequence length="92" mass="9987">MTAKPKSRPQNRHPESSKASGYRNEAKIEQDGLTETTVLSEWASTISRQQAGDGWHWKTRARYRSLLGAFVAGLGTIFCSGRGGGSATTLAF</sequence>
<protein>
    <recommendedName>
        <fullName evidence="4">SMODS and SLOG-associating 2TM effector domain-containing protein</fullName>
    </recommendedName>
</protein>
<dbReference type="EMBL" id="JAQQWL010000012">
    <property type="protein sequence ID" value="KAK8043902.1"/>
    <property type="molecule type" value="Genomic_DNA"/>
</dbReference>
<reference evidence="2 3" key="1">
    <citation type="submission" date="2023-01" db="EMBL/GenBank/DDBJ databases">
        <title>Analysis of 21 Apiospora genomes using comparative genomics revels a genus with tremendous synthesis potential of carbohydrate active enzymes and secondary metabolites.</title>
        <authorList>
            <person name="Sorensen T."/>
        </authorList>
    </citation>
    <scope>NUCLEOTIDE SEQUENCE [LARGE SCALE GENOMIC DNA]</scope>
    <source>
        <strain evidence="2 3">CBS 135458</strain>
    </source>
</reference>
<evidence type="ECO:0000313" key="3">
    <source>
        <dbReference type="Proteomes" id="UP001480595"/>
    </source>
</evidence>
<proteinExistence type="predicted"/>
<feature type="compositionally biased region" description="Basic residues" evidence="1">
    <location>
        <begin position="1"/>
        <end position="11"/>
    </location>
</feature>
<comment type="caution">
    <text evidence="2">The sequence shown here is derived from an EMBL/GenBank/DDBJ whole genome shotgun (WGS) entry which is preliminary data.</text>
</comment>
<evidence type="ECO:0008006" key="4">
    <source>
        <dbReference type="Google" id="ProtNLM"/>
    </source>
</evidence>
<keyword evidence="3" id="KW-1185">Reference proteome</keyword>
<name>A0ABR1TBC2_9PEZI</name>